<organism evidence="2 3">
    <name type="scientific">Thioalkalicoccus limnaeus</name>
    <dbReference type="NCBI Taxonomy" id="120681"/>
    <lineage>
        <taxon>Bacteria</taxon>
        <taxon>Pseudomonadati</taxon>
        <taxon>Pseudomonadota</taxon>
        <taxon>Gammaproteobacteria</taxon>
        <taxon>Chromatiales</taxon>
        <taxon>Chromatiaceae</taxon>
        <taxon>Thioalkalicoccus</taxon>
    </lineage>
</organism>
<feature type="compositionally biased region" description="Low complexity" evidence="1">
    <location>
        <begin position="29"/>
        <end position="42"/>
    </location>
</feature>
<protein>
    <recommendedName>
        <fullName evidence="4">YtxH domain-containing protein</fullName>
    </recommendedName>
</protein>
<accession>A0ABV4BHC8</accession>
<proteinExistence type="predicted"/>
<comment type="caution">
    <text evidence="2">The sequence shown here is derived from an EMBL/GenBank/DDBJ whole genome shotgun (WGS) entry which is preliminary data.</text>
</comment>
<keyword evidence="3" id="KW-1185">Reference proteome</keyword>
<evidence type="ECO:0000256" key="1">
    <source>
        <dbReference type="SAM" id="MobiDB-lite"/>
    </source>
</evidence>
<evidence type="ECO:0008006" key="4">
    <source>
        <dbReference type="Google" id="ProtNLM"/>
    </source>
</evidence>
<name>A0ABV4BHC8_9GAMM</name>
<feature type="region of interest" description="Disordered" evidence="1">
    <location>
        <begin position="1"/>
        <end position="84"/>
    </location>
</feature>
<dbReference type="EMBL" id="JBDKXB010000033">
    <property type="protein sequence ID" value="MEY6433938.1"/>
    <property type="molecule type" value="Genomic_DNA"/>
</dbReference>
<gene>
    <name evidence="2" type="ORF">ABC977_16155</name>
</gene>
<evidence type="ECO:0000313" key="2">
    <source>
        <dbReference type="EMBL" id="MEY6433938.1"/>
    </source>
</evidence>
<feature type="compositionally biased region" description="Gly residues" evidence="1">
    <location>
        <begin position="9"/>
        <end position="28"/>
    </location>
</feature>
<feature type="compositionally biased region" description="Low complexity" evidence="1">
    <location>
        <begin position="52"/>
        <end position="64"/>
    </location>
</feature>
<evidence type="ECO:0000313" key="3">
    <source>
        <dbReference type="Proteomes" id="UP001564408"/>
    </source>
</evidence>
<reference evidence="2 3" key="1">
    <citation type="submission" date="2024-05" db="EMBL/GenBank/DDBJ databases">
        <title>Genome Sequence and Characterization of the New Strain Purple Sulfur Bacterium of Genus Thioalkalicoccus.</title>
        <authorList>
            <person name="Bryantseva I.A."/>
            <person name="Kyndt J.A."/>
            <person name="Imhoff J.F."/>
        </authorList>
    </citation>
    <scope>NUCLEOTIDE SEQUENCE [LARGE SCALE GENOMIC DNA]</scope>
    <source>
        <strain evidence="2 3">Um2</strain>
    </source>
</reference>
<dbReference type="RefSeq" id="WP_369668322.1">
    <property type="nucleotide sequence ID" value="NZ_JBDKXB010000033.1"/>
</dbReference>
<sequence>MNESSYRGQGQGPEGVAGTGPGGDGMGAAAGPQAAGAGPDAGSYYQTPRSQGAAQTAGAGRAPGDAAMGGFPNHGYGGQPPAGMMPPGVGPAPWPAPPQGGYPYHPPYPYPYHYPYGPYPPGPAQGYYYGGGTGPGPQAGQTAGMGGLVDELANGGSGLSSLSKMLNLDDGEFWKGALVGAAAVLLLTNESVQSALFKAGAQATGAVKTGVDKAKETAVGLKERFAEARSDD</sequence>
<dbReference type="Proteomes" id="UP001564408">
    <property type="component" value="Unassembled WGS sequence"/>
</dbReference>